<dbReference type="AlphaFoldDB" id="A0ABD2AH61"/>
<keyword evidence="1" id="KW-0472">Membrane</keyword>
<organism evidence="2 3">
    <name type="scientific">Vespula maculifrons</name>
    <name type="common">Eastern yellow jacket</name>
    <name type="synonym">Wasp</name>
    <dbReference type="NCBI Taxonomy" id="7453"/>
    <lineage>
        <taxon>Eukaryota</taxon>
        <taxon>Metazoa</taxon>
        <taxon>Ecdysozoa</taxon>
        <taxon>Arthropoda</taxon>
        <taxon>Hexapoda</taxon>
        <taxon>Insecta</taxon>
        <taxon>Pterygota</taxon>
        <taxon>Neoptera</taxon>
        <taxon>Endopterygota</taxon>
        <taxon>Hymenoptera</taxon>
        <taxon>Apocrita</taxon>
        <taxon>Aculeata</taxon>
        <taxon>Vespoidea</taxon>
        <taxon>Vespidae</taxon>
        <taxon>Vespinae</taxon>
        <taxon>Vespula</taxon>
    </lineage>
</organism>
<gene>
    <name evidence="2" type="ORF">V1477_021113</name>
</gene>
<sequence length="121" mass="13840">MATRVFLSISGTLDLLTTAILKNFALHILCYLMYQIVKPAKKAGSAHEFITNLPSDMKRKALLWPLFTLILDFNKRDMKKSDLVLNNLRNWTGFRDMGNKLMAKAIPIGNIYCEKSEFTNI</sequence>
<dbReference type="EMBL" id="JAYRBN010000117">
    <property type="protein sequence ID" value="KAL2719966.1"/>
    <property type="molecule type" value="Genomic_DNA"/>
</dbReference>
<feature type="transmembrane region" description="Helical" evidence="1">
    <location>
        <begin position="15"/>
        <end position="34"/>
    </location>
</feature>
<evidence type="ECO:0000256" key="1">
    <source>
        <dbReference type="SAM" id="Phobius"/>
    </source>
</evidence>
<name>A0ABD2AH61_VESMC</name>
<reference evidence="2 3" key="1">
    <citation type="journal article" date="2024" name="Ann. Entomol. Soc. Am.">
        <title>Genomic analyses of the southern and eastern yellowjacket wasps (Hymenoptera: Vespidae) reveal evolutionary signatures of social life.</title>
        <authorList>
            <person name="Catto M.A."/>
            <person name="Caine P.B."/>
            <person name="Orr S.E."/>
            <person name="Hunt B.G."/>
            <person name="Goodisman M.A.D."/>
        </authorList>
    </citation>
    <scope>NUCLEOTIDE SEQUENCE [LARGE SCALE GENOMIC DNA]</scope>
    <source>
        <strain evidence="2">232</strain>
        <tissue evidence="2">Head and thorax</tissue>
    </source>
</reference>
<keyword evidence="3" id="KW-1185">Reference proteome</keyword>
<keyword evidence="1" id="KW-0812">Transmembrane</keyword>
<keyword evidence="1" id="KW-1133">Transmembrane helix</keyword>
<evidence type="ECO:0000313" key="3">
    <source>
        <dbReference type="Proteomes" id="UP001607303"/>
    </source>
</evidence>
<accession>A0ABD2AH61</accession>
<protein>
    <submittedName>
        <fullName evidence="2">Uncharacterized protein</fullName>
    </submittedName>
</protein>
<evidence type="ECO:0000313" key="2">
    <source>
        <dbReference type="EMBL" id="KAL2719966.1"/>
    </source>
</evidence>
<proteinExistence type="predicted"/>
<dbReference type="Proteomes" id="UP001607303">
    <property type="component" value="Unassembled WGS sequence"/>
</dbReference>
<comment type="caution">
    <text evidence="2">The sequence shown here is derived from an EMBL/GenBank/DDBJ whole genome shotgun (WGS) entry which is preliminary data.</text>
</comment>